<evidence type="ECO:0000313" key="1">
    <source>
        <dbReference type="EMBL" id="GAG14482.1"/>
    </source>
</evidence>
<dbReference type="AlphaFoldDB" id="X0VTP8"/>
<dbReference type="EMBL" id="BARS01037605">
    <property type="protein sequence ID" value="GAG14482.1"/>
    <property type="molecule type" value="Genomic_DNA"/>
</dbReference>
<reference evidence="1" key="1">
    <citation type="journal article" date="2014" name="Front. Microbiol.">
        <title>High frequency of phylogenetically diverse reductive dehalogenase-homologous genes in deep subseafloor sedimentary metagenomes.</title>
        <authorList>
            <person name="Kawai M."/>
            <person name="Futagami T."/>
            <person name="Toyoda A."/>
            <person name="Takaki Y."/>
            <person name="Nishi S."/>
            <person name="Hori S."/>
            <person name="Arai W."/>
            <person name="Tsubouchi T."/>
            <person name="Morono Y."/>
            <person name="Uchiyama I."/>
            <person name="Ito T."/>
            <person name="Fujiyama A."/>
            <person name="Inagaki F."/>
            <person name="Takami H."/>
        </authorList>
    </citation>
    <scope>NUCLEOTIDE SEQUENCE</scope>
    <source>
        <strain evidence="1">Expedition CK06-06</strain>
    </source>
</reference>
<accession>X0VTP8</accession>
<comment type="caution">
    <text evidence="1">The sequence shown here is derived from an EMBL/GenBank/DDBJ whole genome shotgun (WGS) entry which is preliminary data.</text>
</comment>
<gene>
    <name evidence="1" type="ORF">S01H1_57646</name>
</gene>
<protein>
    <submittedName>
        <fullName evidence="1">Uncharacterized protein</fullName>
    </submittedName>
</protein>
<proteinExistence type="predicted"/>
<sequence length="114" mass="12514">NNSFTKELLPDVPVDLGVVALLAVGTEQHLAVYVRNNTEVPILGADVSIQVFRSDAQEPATTARQTLNLDPFEIVQVDIFHQVATRGVFFRVVMEVINLPDADPLNNTFEGTIP</sequence>
<organism evidence="1">
    <name type="scientific">marine sediment metagenome</name>
    <dbReference type="NCBI Taxonomy" id="412755"/>
    <lineage>
        <taxon>unclassified sequences</taxon>
        <taxon>metagenomes</taxon>
        <taxon>ecological metagenomes</taxon>
    </lineage>
</organism>
<feature type="non-terminal residue" evidence="1">
    <location>
        <position position="1"/>
    </location>
</feature>
<name>X0VTP8_9ZZZZ</name>